<proteinExistence type="predicted"/>
<reference evidence="5" key="1">
    <citation type="submission" date="2021-02" db="EMBL/GenBank/DDBJ databases">
        <authorList>
            <person name="Nowell W R."/>
        </authorList>
    </citation>
    <scope>NUCLEOTIDE SEQUENCE</scope>
</reference>
<keyword evidence="1" id="KW-0479">Metal-binding</keyword>
<feature type="domain" description="FLYWCH-type" evidence="4">
    <location>
        <begin position="7"/>
        <end position="67"/>
    </location>
</feature>
<dbReference type="OrthoDB" id="10029846at2759"/>
<comment type="caution">
    <text evidence="5">The sequence shown here is derived from an EMBL/GenBank/DDBJ whole genome shotgun (WGS) entry which is preliminary data.</text>
</comment>
<evidence type="ECO:0000256" key="1">
    <source>
        <dbReference type="ARBA" id="ARBA00022723"/>
    </source>
</evidence>
<name>A0A815S3G3_9BILA</name>
<evidence type="ECO:0000313" key="6">
    <source>
        <dbReference type="Proteomes" id="UP000663882"/>
    </source>
</evidence>
<keyword evidence="3" id="KW-0862">Zinc</keyword>
<gene>
    <name evidence="5" type="ORF">RFH988_LOCUS38223</name>
</gene>
<dbReference type="InterPro" id="IPR007588">
    <property type="entry name" value="Znf_FLYWCH"/>
</dbReference>
<evidence type="ECO:0000256" key="3">
    <source>
        <dbReference type="ARBA" id="ARBA00022833"/>
    </source>
</evidence>
<feature type="non-terminal residue" evidence="5">
    <location>
        <position position="102"/>
    </location>
</feature>
<dbReference type="Gene3D" id="2.20.25.240">
    <property type="match status" value="1"/>
</dbReference>
<organism evidence="5 6">
    <name type="scientific">Rotaria sordida</name>
    <dbReference type="NCBI Taxonomy" id="392033"/>
    <lineage>
        <taxon>Eukaryota</taxon>
        <taxon>Metazoa</taxon>
        <taxon>Spiralia</taxon>
        <taxon>Gnathifera</taxon>
        <taxon>Rotifera</taxon>
        <taxon>Eurotatoria</taxon>
        <taxon>Bdelloidea</taxon>
        <taxon>Philodinida</taxon>
        <taxon>Philodinidae</taxon>
        <taxon>Rotaria</taxon>
    </lineage>
</organism>
<keyword evidence="2" id="KW-0863">Zinc-finger</keyword>
<dbReference type="AlphaFoldDB" id="A0A815S3G3"/>
<protein>
    <recommendedName>
        <fullName evidence="4">FLYWCH-type domain-containing protein</fullName>
    </recommendedName>
</protein>
<dbReference type="Proteomes" id="UP000663882">
    <property type="component" value="Unassembled WGS sequence"/>
</dbReference>
<evidence type="ECO:0000256" key="2">
    <source>
        <dbReference type="ARBA" id="ARBA00022771"/>
    </source>
</evidence>
<dbReference type="GO" id="GO:0008270">
    <property type="term" value="F:zinc ion binding"/>
    <property type="evidence" value="ECO:0007669"/>
    <property type="project" value="UniProtKB-KW"/>
</dbReference>
<evidence type="ECO:0000313" key="5">
    <source>
        <dbReference type="EMBL" id="CAF1486571.1"/>
    </source>
</evidence>
<evidence type="ECO:0000259" key="4">
    <source>
        <dbReference type="Pfam" id="PF04500"/>
    </source>
</evidence>
<dbReference type="Pfam" id="PF04500">
    <property type="entry name" value="FLYWCH"/>
    <property type="match status" value="1"/>
</dbReference>
<sequence length="102" mass="11911">MSTFRLSTTQRNKSLLLCKGFSYTIDKTTNDKIYWKCEFARTLECKDRIHTDPINTIILHQNNNHNHLENAVSNEFQLFEEKIPDGAVNYNESTQTIIDNCL</sequence>
<accession>A0A815S3G3</accession>
<dbReference type="EMBL" id="CAJNOO010008851">
    <property type="protein sequence ID" value="CAF1486571.1"/>
    <property type="molecule type" value="Genomic_DNA"/>
</dbReference>